<dbReference type="Pfam" id="PF04828">
    <property type="entry name" value="GFA"/>
    <property type="match status" value="1"/>
</dbReference>
<dbReference type="GO" id="GO:0046872">
    <property type="term" value="F:metal ion binding"/>
    <property type="evidence" value="ECO:0007669"/>
    <property type="project" value="UniProtKB-KW"/>
</dbReference>
<comment type="similarity">
    <text evidence="1">Belongs to the Gfa family.</text>
</comment>
<evidence type="ECO:0000256" key="3">
    <source>
        <dbReference type="ARBA" id="ARBA00022833"/>
    </source>
</evidence>
<feature type="domain" description="CENP-V/GFA" evidence="4">
    <location>
        <begin position="26"/>
        <end position="87"/>
    </location>
</feature>
<accession>A0AAD7K7Z7</accession>
<evidence type="ECO:0000259" key="4">
    <source>
        <dbReference type="Pfam" id="PF04828"/>
    </source>
</evidence>
<proteinExistence type="inferred from homology"/>
<evidence type="ECO:0000256" key="2">
    <source>
        <dbReference type="ARBA" id="ARBA00022723"/>
    </source>
</evidence>
<keyword evidence="6" id="KW-1185">Reference proteome</keyword>
<reference evidence="5" key="1">
    <citation type="submission" date="2023-03" db="EMBL/GenBank/DDBJ databases">
        <title>Massive genome expansion in bonnet fungi (Mycena s.s.) driven by repeated elements and novel gene families across ecological guilds.</title>
        <authorList>
            <consortium name="Lawrence Berkeley National Laboratory"/>
            <person name="Harder C.B."/>
            <person name="Miyauchi S."/>
            <person name="Viragh M."/>
            <person name="Kuo A."/>
            <person name="Thoen E."/>
            <person name="Andreopoulos B."/>
            <person name="Lu D."/>
            <person name="Skrede I."/>
            <person name="Drula E."/>
            <person name="Henrissat B."/>
            <person name="Morin E."/>
            <person name="Kohler A."/>
            <person name="Barry K."/>
            <person name="LaButti K."/>
            <person name="Morin E."/>
            <person name="Salamov A."/>
            <person name="Lipzen A."/>
            <person name="Mereny Z."/>
            <person name="Hegedus B."/>
            <person name="Baldrian P."/>
            <person name="Stursova M."/>
            <person name="Weitz H."/>
            <person name="Taylor A."/>
            <person name="Grigoriev I.V."/>
            <person name="Nagy L.G."/>
            <person name="Martin F."/>
            <person name="Kauserud H."/>
        </authorList>
    </citation>
    <scope>NUCLEOTIDE SEQUENCE</scope>
    <source>
        <strain evidence="5">CBHHK188m</strain>
    </source>
</reference>
<sequence>MTGSERYVLPDPQSGPDEASWSFFQSNTCQCTQCRKMSGSLIFHYHTAKNTEITWRSQATCAEYNSSPGCFRAFCKECGSSIAWIDRRIGAKASSKQDPLTGNF</sequence>
<keyword evidence="2" id="KW-0479">Metal-binding</keyword>
<dbReference type="AlphaFoldDB" id="A0AAD7K7Z7"/>
<dbReference type="InterPro" id="IPR011057">
    <property type="entry name" value="Mss4-like_sf"/>
</dbReference>
<evidence type="ECO:0000313" key="5">
    <source>
        <dbReference type="EMBL" id="KAJ7778648.1"/>
    </source>
</evidence>
<dbReference type="Proteomes" id="UP001215280">
    <property type="component" value="Unassembled WGS sequence"/>
</dbReference>
<comment type="caution">
    <text evidence="5">The sequence shown here is derived from an EMBL/GenBank/DDBJ whole genome shotgun (WGS) entry which is preliminary data.</text>
</comment>
<keyword evidence="3" id="KW-0862">Zinc</keyword>
<dbReference type="EMBL" id="JARJLG010000008">
    <property type="protein sequence ID" value="KAJ7778648.1"/>
    <property type="molecule type" value="Genomic_DNA"/>
</dbReference>
<dbReference type="Gene3D" id="3.90.1590.10">
    <property type="entry name" value="glutathione-dependent formaldehyde- activating enzyme (gfa)"/>
    <property type="match status" value="1"/>
</dbReference>
<dbReference type="SUPFAM" id="SSF51316">
    <property type="entry name" value="Mss4-like"/>
    <property type="match status" value="1"/>
</dbReference>
<protein>
    <recommendedName>
        <fullName evidence="4">CENP-V/GFA domain-containing protein</fullName>
    </recommendedName>
</protein>
<evidence type="ECO:0000256" key="1">
    <source>
        <dbReference type="ARBA" id="ARBA00005495"/>
    </source>
</evidence>
<dbReference type="GO" id="GO:0016846">
    <property type="term" value="F:carbon-sulfur lyase activity"/>
    <property type="evidence" value="ECO:0007669"/>
    <property type="project" value="InterPro"/>
</dbReference>
<organism evidence="5 6">
    <name type="scientific">Mycena maculata</name>
    <dbReference type="NCBI Taxonomy" id="230809"/>
    <lineage>
        <taxon>Eukaryota</taxon>
        <taxon>Fungi</taxon>
        <taxon>Dikarya</taxon>
        <taxon>Basidiomycota</taxon>
        <taxon>Agaricomycotina</taxon>
        <taxon>Agaricomycetes</taxon>
        <taxon>Agaricomycetidae</taxon>
        <taxon>Agaricales</taxon>
        <taxon>Marasmiineae</taxon>
        <taxon>Mycenaceae</taxon>
        <taxon>Mycena</taxon>
    </lineage>
</organism>
<dbReference type="InterPro" id="IPR006913">
    <property type="entry name" value="CENP-V/GFA"/>
</dbReference>
<evidence type="ECO:0000313" key="6">
    <source>
        <dbReference type="Proteomes" id="UP001215280"/>
    </source>
</evidence>
<gene>
    <name evidence="5" type="ORF">DFH07DRAFT_795455</name>
</gene>
<name>A0AAD7K7Z7_9AGAR</name>